<keyword evidence="1" id="KW-0175">Coiled coil</keyword>
<evidence type="ECO:0000256" key="1">
    <source>
        <dbReference type="SAM" id="Coils"/>
    </source>
</evidence>
<dbReference type="OrthoDB" id="326368at2759"/>
<accession>A0A8J8P001</accession>
<sequence length="801" mass="92247">MNQFANLNGGAPQNPQANPGTQNLTGRYSVAGQYVTPPNVLNQHLPVNKSMGNLHALTSAHQRQFIAQNQFEAAGVSRLPEVVPPAPTGEVTARQQNNGFQGFAQQFNQQLNNRNNMNQYGSSLTVGEQSPYFPQVINNGAKVNALIMNNGIAGPPQGNQYFNMQQQPNQGQGQGSMMSSRRNDILQSRRREKLKNDLVMGFGNQAEPQIDQIVNNHSDKEFANGKIPYQDVYDSMQAKVQTIGRSSMANIPIGVPRLNPFATMDNTYGVGSPETRPYLTREPSVDLATIQRNGGITRNDLTGSIVINTQRNASIEGDSPYKRHLPIKNKEKVYNEWGAVLQRQDEVALQKQAEDAAKLRMRQQLYKNELDSQLDFQTNKQAFQRVEDKQIERAMLEFQNRKDQEKYNKEEAKKVQQRMLHEQNINQSAAEKRKIEEQLREGKKLEQEKFRENILKMQEEERLRHINEKMMKQNVQNRYHVDLNQQEIIKKHQRDRLKQEDALFANLQDEHSRNTEEKRREYFDRLKHFQDLNDRKLAKVSSMLVQDQHSFAKQDEVQRKIKEMQDRRFAEDVRIKVITEQQAEDAKREEQKRRMLQYNQALNSQMEEARQKRRYGDALMTEHERRVHDKDIQAYVEGDRQQLFNRGIPGLRAGHEQELQDRYIGKLFQGGGAIGNPIMNGQQSQFSDGFNRQNKPTLPNNMTYPNASQIQLGNQQYTFQQPSNQQNSPLPLQNAGVIDEVRRNMELPEALRFRSNTGNRAYGFEQTVHKEIPEHASPNKGGSEATNYKFAVAGNLRNIRK</sequence>
<dbReference type="EMBL" id="RRYP01003889">
    <property type="protein sequence ID" value="TNV83380.1"/>
    <property type="molecule type" value="Genomic_DNA"/>
</dbReference>
<organism evidence="3 4">
    <name type="scientific">Halteria grandinella</name>
    <dbReference type="NCBI Taxonomy" id="5974"/>
    <lineage>
        <taxon>Eukaryota</taxon>
        <taxon>Sar</taxon>
        <taxon>Alveolata</taxon>
        <taxon>Ciliophora</taxon>
        <taxon>Intramacronucleata</taxon>
        <taxon>Spirotrichea</taxon>
        <taxon>Stichotrichia</taxon>
        <taxon>Sporadotrichida</taxon>
        <taxon>Halteriidae</taxon>
        <taxon>Halteria</taxon>
    </lineage>
</organism>
<reference evidence="3" key="1">
    <citation type="submission" date="2019-06" db="EMBL/GenBank/DDBJ databases">
        <authorList>
            <person name="Zheng W."/>
        </authorList>
    </citation>
    <scope>NUCLEOTIDE SEQUENCE</scope>
    <source>
        <strain evidence="3">QDHG01</strain>
    </source>
</reference>
<proteinExistence type="predicted"/>
<dbReference type="Proteomes" id="UP000785679">
    <property type="component" value="Unassembled WGS sequence"/>
</dbReference>
<dbReference type="AlphaFoldDB" id="A0A8J8P001"/>
<feature type="coiled-coil region" evidence="1">
    <location>
        <begin position="418"/>
        <end position="448"/>
    </location>
</feature>
<keyword evidence="4" id="KW-1185">Reference proteome</keyword>
<comment type="caution">
    <text evidence="3">The sequence shown here is derived from an EMBL/GenBank/DDBJ whole genome shotgun (WGS) entry which is preliminary data.</text>
</comment>
<feature type="region of interest" description="Disordered" evidence="2">
    <location>
        <begin position="1"/>
        <end position="25"/>
    </location>
</feature>
<evidence type="ECO:0000313" key="3">
    <source>
        <dbReference type="EMBL" id="TNV83380.1"/>
    </source>
</evidence>
<protein>
    <submittedName>
        <fullName evidence="3">Uncharacterized protein</fullName>
    </submittedName>
</protein>
<evidence type="ECO:0000256" key="2">
    <source>
        <dbReference type="SAM" id="MobiDB-lite"/>
    </source>
</evidence>
<evidence type="ECO:0000313" key="4">
    <source>
        <dbReference type="Proteomes" id="UP000785679"/>
    </source>
</evidence>
<gene>
    <name evidence="3" type="ORF">FGO68_gene15488</name>
</gene>
<name>A0A8J8P001_HALGN</name>